<dbReference type="PANTHER" id="PTHR30632:SF14">
    <property type="entry name" value="TUNGSTATE_MOLYBDATE_CHROMATE-BINDING PROTEIN MODA"/>
    <property type="match status" value="1"/>
</dbReference>
<keyword evidence="2" id="KW-0479">Metal-binding</keyword>
<evidence type="ECO:0000256" key="3">
    <source>
        <dbReference type="ARBA" id="ARBA00022729"/>
    </source>
</evidence>
<gene>
    <name evidence="4" type="ORF">MNBD_GAMMA18-451</name>
</gene>
<evidence type="ECO:0000256" key="2">
    <source>
        <dbReference type="ARBA" id="ARBA00022723"/>
    </source>
</evidence>
<reference evidence="4" key="1">
    <citation type="submission" date="2018-06" db="EMBL/GenBank/DDBJ databases">
        <authorList>
            <person name="Zhirakovskaya E."/>
        </authorList>
    </citation>
    <scope>NUCLEOTIDE SEQUENCE</scope>
</reference>
<dbReference type="InterPro" id="IPR044084">
    <property type="entry name" value="AvModA-like_subst-bd"/>
</dbReference>
<dbReference type="PANTHER" id="PTHR30632">
    <property type="entry name" value="MOLYBDATE-BINDING PERIPLASMIC PROTEIN"/>
    <property type="match status" value="1"/>
</dbReference>
<dbReference type="AlphaFoldDB" id="A0A3B1A642"/>
<keyword evidence="3" id="KW-0732">Signal</keyword>
<dbReference type="GO" id="GO:0015689">
    <property type="term" value="P:molybdate ion transport"/>
    <property type="evidence" value="ECO:0007669"/>
    <property type="project" value="InterPro"/>
</dbReference>
<keyword evidence="1" id="KW-0500">Molybdenum</keyword>
<dbReference type="SUPFAM" id="SSF53850">
    <property type="entry name" value="Periplasmic binding protein-like II"/>
    <property type="match status" value="1"/>
</dbReference>
<protein>
    <submittedName>
        <fullName evidence="4">Molybdenum ABC transporter, substrate-binding protein ModA</fullName>
    </submittedName>
</protein>
<dbReference type="CDD" id="cd13539">
    <property type="entry name" value="PBP2_AvModA"/>
    <property type="match status" value="1"/>
</dbReference>
<dbReference type="NCBIfam" id="TIGR01256">
    <property type="entry name" value="modA"/>
    <property type="match status" value="1"/>
</dbReference>
<organism evidence="4">
    <name type="scientific">hydrothermal vent metagenome</name>
    <dbReference type="NCBI Taxonomy" id="652676"/>
    <lineage>
        <taxon>unclassified sequences</taxon>
        <taxon>metagenomes</taxon>
        <taxon>ecological metagenomes</taxon>
    </lineage>
</organism>
<dbReference type="GO" id="GO:0046872">
    <property type="term" value="F:metal ion binding"/>
    <property type="evidence" value="ECO:0007669"/>
    <property type="project" value="UniProtKB-KW"/>
</dbReference>
<proteinExistence type="predicted"/>
<evidence type="ECO:0000256" key="1">
    <source>
        <dbReference type="ARBA" id="ARBA00022505"/>
    </source>
</evidence>
<dbReference type="InterPro" id="IPR050682">
    <property type="entry name" value="ModA/WtpA"/>
</dbReference>
<name>A0A3B1A642_9ZZZZ</name>
<dbReference type="EMBL" id="UOFP01000259">
    <property type="protein sequence ID" value="VAW89204.1"/>
    <property type="molecule type" value="Genomic_DNA"/>
</dbReference>
<accession>A0A3B1A642</accession>
<dbReference type="Gene3D" id="3.40.190.10">
    <property type="entry name" value="Periplasmic binding protein-like II"/>
    <property type="match status" value="2"/>
</dbReference>
<evidence type="ECO:0000313" key="4">
    <source>
        <dbReference type="EMBL" id="VAW89204.1"/>
    </source>
</evidence>
<sequence length="277" mass="30313">RRTGYIEPTVCVRYNRNMSTTMTALLYLFLLGLLSWPAVAMEKLQIAVASNFASTMQRLIPSFEQQSGYRVTASYASSGKLFAQITHGAPFDIFLSADGERPHRLEQLGLVVASQRFTYATGNLVLWAADASSPEEALQQLQQGRFSFLSIANPKIAPYGAAAMQVLAKLSLDQRFIKRTVRGENIAQAYQFVYSGNAQLGFVAQSQMVDAGDNVNGVVWVVPTHMHSPIEQQGVLLKRAEQNPAALAFIDYLHSDSAKQIIAASGYGGLTQTITVE</sequence>
<dbReference type="InterPro" id="IPR005950">
    <property type="entry name" value="ModA"/>
</dbReference>
<dbReference type="FunFam" id="3.40.190.10:FF:000035">
    <property type="entry name" value="Molybdate ABC transporter substrate-binding protein"/>
    <property type="match status" value="1"/>
</dbReference>
<dbReference type="GO" id="GO:0030973">
    <property type="term" value="F:molybdate ion binding"/>
    <property type="evidence" value="ECO:0007669"/>
    <property type="project" value="InterPro"/>
</dbReference>
<feature type="non-terminal residue" evidence="4">
    <location>
        <position position="1"/>
    </location>
</feature>
<dbReference type="Pfam" id="PF13531">
    <property type="entry name" value="SBP_bac_11"/>
    <property type="match status" value="1"/>
</dbReference>
<dbReference type="PIRSF" id="PIRSF004846">
    <property type="entry name" value="ModA"/>
    <property type="match status" value="1"/>
</dbReference>